<evidence type="ECO:0000313" key="2">
    <source>
        <dbReference type="Proteomes" id="UP001163603"/>
    </source>
</evidence>
<protein>
    <submittedName>
        <fullName evidence="1">Uncharacterized protein</fullName>
    </submittedName>
</protein>
<reference evidence="2" key="1">
    <citation type="journal article" date="2023" name="G3 (Bethesda)">
        <title>Genome assembly and association tests identify interacting loci associated with vigor, precocity, and sex in interspecific pistachio rootstocks.</title>
        <authorList>
            <person name="Palmer W."/>
            <person name="Jacygrad E."/>
            <person name="Sagayaradj S."/>
            <person name="Cavanaugh K."/>
            <person name="Han R."/>
            <person name="Bertier L."/>
            <person name="Beede B."/>
            <person name="Kafkas S."/>
            <person name="Golino D."/>
            <person name="Preece J."/>
            <person name="Michelmore R."/>
        </authorList>
    </citation>
    <scope>NUCLEOTIDE SEQUENCE [LARGE SCALE GENOMIC DNA]</scope>
</reference>
<name>A0ACC0YD01_9ROSI</name>
<keyword evidence="2" id="KW-1185">Reference proteome</keyword>
<organism evidence="1 2">
    <name type="scientific">Pistacia integerrima</name>
    <dbReference type="NCBI Taxonomy" id="434235"/>
    <lineage>
        <taxon>Eukaryota</taxon>
        <taxon>Viridiplantae</taxon>
        <taxon>Streptophyta</taxon>
        <taxon>Embryophyta</taxon>
        <taxon>Tracheophyta</taxon>
        <taxon>Spermatophyta</taxon>
        <taxon>Magnoliopsida</taxon>
        <taxon>eudicotyledons</taxon>
        <taxon>Gunneridae</taxon>
        <taxon>Pentapetalae</taxon>
        <taxon>rosids</taxon>
        <taxon>malvids</taxon>
        <taxon>Sapindales</taxon>
        <taxon>Anacardiaceae</taxon>
        <taxon>Pistacia</taxon>
    </lineage>
</organism>
<gene>
    <name evidence="1" type="ORF">Pint_26061</name>
</gene>
<dbReference type="Proteomes" id="UP001163603">
    <property type="component" value="Chromosome 7"/>
</dbReference>
<dbReference type="EMBL" id="CM047742">
    <property type="protein sequence ID" value="KAJ0034105.1"/>
    <property type="molecule type" value="Genomic_DNA"/>
</dbReference>
<proteinExistence type="predicted"/>
<evidence type="ECO:0000313" key="1">
    <source>
        <dbReference type="EMBL" id="KAJ0034105.1"/>
    </source>
</evidence>
<sequence>MGNLGNFTKGQSVEGMLRQQMEKKEYFDGSGGKSPPRGGGGGGGGDGFGDSEDGGWGGIIDETAQVILATLGIIFVYMYILTGEELTLLARDYLKYLFGRGYKSVRLTNAMEWWESFLENFKPEESYDDKYWLEKAIINTPTWYDNPEKYRRLLEAYMESQEEEEDDDDNDNDNDNDDGL</sequence>
<comment type="caution">
    <text evidence="1">The sequence shown here is derived from an EMBL/GenBank/DDBJ whole genome shotgun (WGS) entry which is preliminary data.</text>
</comment>
<accession>A0ACC0YD01</accession>